<proteinExistence type="predicted"/>
<accession>A0ABD2A106</accession>
<dbReference type="AlphaFoldDB" id="A0ABD2A106"/>
<organism evidence="1 2">
    <name type="scientific">Vespula squamosa</name>
    <name type="common">Southern yellow jacket</name>
    <name type="synonym">Wasp</name>
    <dbReference type="NCBI Taxonomy" id="30214"/>
    <lineage>
        <taxon>Eukaryota</taxon>
        <taxon>Metazoa</taxon>
        <taxon>Ecdysozoa</taxon>
        <taxon>Arthropoda</taxon>
        <taxon>Hexapoda</taxon>
        <taxon>Insecta</taxon>
        <taxon>Pterygota</taxon>
        <taxon>Neoptera</taxon>
        <taxon>Endopterygota</taxon>
        <taxon>Hymenoptera</taxon>
        <taxon>Apocrita</taxon>
        <taxon>Aculeata</taxon>
        <taxon>Vespoidea</taxon>
        <taxon>Vespidae</taxon>
        <taxon>Vespinae</taxon>
        <taxon>Vespula</taxon>
    </lineage>
</organism>
<evidence type="ECO:0000313" key="1">
    <source>
        <dbReference type="EMBL" id="KAL2714096.1"/>
    </source>
</evidence>
<reference evidence="1 2" key="1">
    <citation type="journal article" date="2024" name="Ann. Entomol. Soc. Am.">
        <title>Genomic analyses of the southern and eastern yellowjacket wasps (Hymenoptera: Vespidae) reveal evolutionary signatures of social life.</title>
        <authorList>
            <person name="Catto M.A."/>
            <person name="Caine P.B."/>
            <person name="Orr S.E."/>
            <person name="Hunt B.G."/>
            <person name="Goodisman M.A.D."/>
        </authorList>
    </citation>
    <scope>NUCLEOTIDE SEQUENCE [LARGE SCALE GENOMIC DNA]</scope>
    <source>
        <strain evidence="1">233</strain>
        <tissue evidence="1">Head and thorax</tissue>
    </source>
</reference>
<protein>
    <submittedName>
        <fullName evidence="1">Uncharacterized protein</fullName>
    </submittedName>
</protein>
<sequence length="108" mass="12465">ILVYLSTEITNTDLLQDMKDHEKTGRVGHIILLATNLSHYPLHHVRQPGVSFQEKDIRFERAKRVDNGHESGSRLTRRTFHETLELLDVREPSQNAASFYHVTDESSL</sequence>
<keyword evidence="2" id="KW-1185">Reference proteome</keyword>
<dbReference type="Proteomes" id="UP001607302">
    <property type="component" value="Unassembled WGS sequence"/>
</dbReference>
<comment type="caution">
    <text evidence="1">The sequence shown here is derived from an EMBL/GenBank/DDBJ whole genome shotgun (WGS) entry which is preliminary data.</text>
</comment>
<evidence type="ECO:0000313" key="2">
    <source>
        <dbReference type="Proteomes" id="UP001607302"/>
    </source>
</evidence>
<dbReference type="EMBL" id="JAUDFV010000157">
    <property type="protein sequence ID" value="KAL2714096.1"/>
    <property type="molecule type" value="Genomic_DNA"/>
</dbReference>
<name>A0ABD2A106_VESSQ</name>
<feature type="non-terminal residue" evidence="1">
    <location>
        <position position="1"/>
    </location>
</feature>
<gene>
    <name evidence="1" type="ORF">V1478_016653</name>
</gene>